<name>F6CWW1_MARPP</name>
<gene>
    <name evidence="1" type="ordered locus">Mar181_2490</name>
</gene>
<dbReference type="EMBL" id="CP002771">
    <property type="protein sequence ID" value="AEF55523.1"/>
    <property type="molecule type" value="Genomic_DNA"/>
</dbReference>
<dbReference type="InterPro" id="IPR010272">
    <property type="entry name" value="T6SS_TssF"/>
</dbReference>
<dbReference type="STRING" id="491952.Mar181_2490"/>
<dbReference type="RefSeq" id="WP_013796996.1">
    <property type="nucleotide sequence ID" value="NC_015559.1"/>
</dbReference>
<organism evidence="1 2">
    <name type="scientific">Marinomonas posidonica (strain CECT 7376 / NCIMB 14433 / IVIA-Po-181)</name>
    <dbReference type="NCBI Taxonomy" id="491952"/>
    <lineage>
        <taxon>Bacteria</taxon>
        <taxon>Pseudomonadati</taxon>
        <taxon>Pseudomonadota</taxon>
        <taxon>Gammaproteobacteria</taxon>
        <taxon>Oceanospirillales</taxon>
        <taxon>Oceanospirillaceae</taxon>
        <taxon>Marinomonas</taxon>
    </lineage>
</organism>
<reference evidence="1 2" key="1">
    <citation type="journal article" date="2012" name="Stand. Genomic Sci.">
        <title>Complete genome sequence of Marinomonas posidonica type strain (IVIA-Po-181(T)).</title>
        <authorList>
            <person name="Lucas-Elio P."/>
            <person name="Goodwin L."/>
            <person name="Woyke T."/>
            <person name="Pitluck S."/>
            <person name="Nolan M."/>
            <person name="Kyrpides N.C."/>
            <person name="Detter J.C."/>
            <person name="Copeland A."/>
            <person name="Lu M."/>
            <person name="Bruce D."/>
            <person name="Detter C."/>
            <person name="Tapia R."/>
            <person name="Han S."/>
            <person name="Land M.L."/>
            <person name="Ivanova N."/>
            <person name="Mikhailova N."/>
            <person name="Johnston A.W."/>
            <person name="Sanchez-Amat A."/>
        </authorList>
    </citation>
    <scope>NUCLEOTIDE SEQUENCE [LARGE SCALE GENOMIC DNA]</scope>
    <source>
        <strain evidence="2">CECT 7376 / NCIMB 14433 / IVIA-Po-181</strain>
    </source>
</reference>
<dbReference type="PIRSF" id="PIRSF028304">
    <property type="entry name" value="UCP028304"/>
    <property type="match status" value="1"/>
</dbReference>
<dbReference type="PANTHER" id="PTHR35370">
    <property type="entry name" value="CYTOPLASMIC PROTEIN-RELATED-RELATED"/>
    <property type="match status" value="1"/>
</dbReference>
<dbReference type="eggNOG" id="COG3519">
    <property type="taxonomic scope" value="Bacteria"/>
</dbReference>
<dbReference type="PANTHER" id="PTHR35370:SF4">
    <property type="entry name" value="TYPE VI SECRETION SYSTEM BASEPLATE SUBUNIT TSSF"/>
    <property type="match status" value="1"/>
</dbReference>
<proteinExistence type="predicted"/>
<dbReference type="OrthoDB" id="9763676at2"/>
<sequence>MSHEKYFREELEFLREQGKEFSEIHPQLSRYLHGRNVDPDVERLLEGFAFLTGRLREKIEDEFPELTHSMINMLWPNYLRPVPSLSVIKFKPKEGVSVKHKINAGVSLNSKQIRGTTCQFRTCRDVDLYPIECEKITAQHTREASVVELFFEIDGDLTAKEIDLDALRFYIGGDQYSAEMMYLWINHYLDKITVNYDDTNYSLKKEALSLVGFDKKEALLPYPKNVYDGYRIIQEYLTFSEAFNFFDIEGIGEAIPRSASGRFSIKLHFNKTIDTGVKVSEELFQLYCTPIINLFDHDADPIDLTGLKTEYKIIPSSVSPNHYEIFSINEVAGWQHSKNSESRVKSGKRVYSEFESFQHEVERVRNREALYYRARVKESIKKDGFDRHISFIRGDESNAYNFDEAVSIKLTCTNRQLPVELGLKDICITTDSSPTFATFENIVIPTAPLRPVLDGSLLWTLISNLSLNYLSLLSKDALSSILRAYDFKALVNRQAEKISKQRLNGILSVETEPTDRIIYGMAVRGLRSTIELDLDYFSSEGSLYQFGTILSRFFSLYASINSFHELVVINSKNREVYTWGIQDGIQPLI</sequence>
<keyword evidence="2" id="KW-1185">Reference proteome</keyword>
<dbReference type="Proteomes" id="UP000009230">
    <property type="component" value="Chromosome"/>
</dbReference>
<dbReference type="NCBIfam" id="TIGR03359">
    <property type="entry name" value="VI_chp_6"/>
    <property type="match status" value="1"/>
</dbReference>
<evidence type="ECO:0000313" key="2">
    <source>
        <dbReference type="Proteomes" id="UP000009230"/>
    </source>
</evidence>
<evidence type="ECO:0000313" key="1">
    <source>
        <dbReference type="EMBL" id="AEF55523.1"/>
    </source>
</evidence>
<dbReference type="Pfam" id="PF05947">
    <property type="entry name" value="T6SS_TssF"/>
    <property type="match status" value="1"/>
</dbReference>
<dbReference type="AlphaFoldDB" id="F6CWW1"/>
<dbReference type="KEGG" id="mpc:Mar181_2490"/>
<protein>
    <submittedName>
        <fullName evidence="1">Type VI secretion protein, VC_A0110 family</fullName>
    </submittedName>
</protein>
<accession>F6CWW1</accession>
<dbReference type="HOGENOM" id="CLU_028593_2_1_6"/>